<evidence type="ECO:0000313" key="3">
    <source>
        <dbReference type="EMBL" id="KMZ72682.1"/>
    </source>
</evidence>
<feature type="chain" id="PRO_5005528012" evidence="2">
    <location>
        <begin position="21"/>
        <end position="547"/>
    </location>
</feature>
<feature type="transmembrane region" description="Helical" evidence="1">
    <location>
        <begin position="144"/>
        <end position="165"/>
    </location>
</feature>
<keyword evidence="4" id="KW-1185">Reference proteome</keyword>
<dbReference type="STRING" id="29655.A0A0K9PWS9"/>
<evidence type="ECO:0000256" key="1">
    <source>
        <dbReference type="SAM" id="Phobius"/>
    </source>
</evidence>
<feature type="transmembrane region" description="Helical" evidence="1">
    <location>
        <begin position="255"/>
        <end position="276"/>
    </location>
</feature>
<dbReference type="AlphaFoldDB" id="A0A0K9PWS9"/>
<keyword evidence="1" id="KW-1133">Transmembrane helix</keyword>
<feature type="transmembrane region" description="Helical" evidence="1">
    <location>
        <begin position="97"/>
        <end position="123"/>
    </location>
</feature>
<dbReference type="Proteomes" id="UP000036987">
    <property type="component" value="Unassembled WGS sequence"/>
</dbReference>
<dbReference type="EMBL" id="LFYR01000620">
    <property type="protein sequence ID" value="KMZ72682.1"/>
    <property type="molecule type" value="Genomic_DNA"/>
</dbReference>
<dbReference type="PANTHER" id="PTHR31414:SF16">
    <property type="entry name" value="TRANSMEMBRANE PROTEIN"/>
    <property type="match status" value="1"/>
</dbReference>
<name>A0A0K9PWS9_ZOSMR</name>
<dbReference type="OMA" id="LVVHYCC"/>
<feature type="transmembrane region" description="Helical" evidence="1">
    <location>
        <begin position="490"/>
        <end position="514"/>
    </location>
</feature>
<reference evidence="4" key="1">
    <citation type="journal article" date="2016" name="Nature">
        <title>The genome of the seagrass Zostera marina reveals angiosperm adaptation to the sea.</title>
        <authorList>
            <person name="Olsen J.L."/>
            <person name="Rouze P."/>
            <person name="Verhelst B."/>
            <person name="Lin Y.-C."/>
            <person name="Bayer T."/>
            <person name="Collen J."/>
            <person name="Dattolo E."/>
            <person name="De Paoli E."/>
            <person name="Dittami S."/>
            <person name="Maumus F."/>
            <person name="Michel G."/>
            <person name="Kersting A."/>
            <person name="Lauritano C."/>
            <person name="Lohaus R."/>
            <person name="Toepel M."/>
            <person name="Tonon T."/>
            <person name="Vanneste K."/>
            <person name="Amirebrahimi M."/>
            <person name="Brakel J."/>
            <person name="Bostroem C."/>
            <person name="Chovatia M."/>
            <person name="Grimwood J."/>
            <person name="Jenkins J.W."/>
            <person name="Jueterbock A."/>
            <person name="Mraz A."/>
            <person name="Stam W.T."/>
            <person name="Tice H."/>
            <person name="Bornberg-Bauer E."/>
            <person name="Green P.J."/>
            <person name="Pearson G.A."/>
            <person name="Procaccini G."/>
            <person name="Duarte C.M."/>
            <person name="Schmutz J."/>
            <person name="Reusch T.B.H."/>
            <person name="Van de Peer Y."/>
        </authorList>
    </citation>
    <scope>NUCLEOTIDE SEQUENCE [LARGE SCALE GENOMIC DNA]</scope>
    <source>
        <strain evidence="4">cv. Finnish</strain>
    </source>
</reference>
<keyword evidence="2" id="KW-0732">Signal</keyword>
<sequence length="547" mass="60988">MGLRALWYCFLLLLLQRVDAIGATAEFVRVENFEMTGDENLGPLATDLLNFTQVGLGSSDPSPGTVFPLIMAEEKTRRPDVLQNLKLYKGGWNITNVHYWTSVGFTGAGVFVIAFLWFISFGFAMAVHKCCRWGITKDSKSSHWILISLLIFTCAASTGCILISVEQGNFHREVLHTLNFVLNQTDFTVEILRNVTGFLSLAKTINVDHIILQEDTQNKIDKLNINLESAAGTLSDKMNENSGKIRKGFYDVRCALIAVASVMFLLAVLGFLLSFFRYQNAIYIFVLSGWILVVFTFVLCGVFVILNNVVSDTCTSMDEWVDNPHAKTALSNIIPCVDETTTNRTLQQSKEVTRELVNVVNTVIDTIANLNAIPPNKTFWYNQSGPLMPYLCFPYDSNLNDRQCNAQEVPLRNASLVWLNYTCNVTESDLCESTGRMTPNIQSQLDAAVNASYALDHYTPILLSLQDCNFVRGTFKAITTDHCPHLEQDMVLVSVGLGLISAGVMLCLILWVLYANRPQREDVFAHFAELSEVNIAKNCSNMPARAA</sequence>
<dbReference type="OrthoDB" id="1937321at2759"/>
<feature type="signal peptide" evidence="2">
    <location>
        <begin position="1"/>
        <end position="20"/>
    </location>
</feature>
<feature type="transmembrane region" description="Helical" evidence="1">
    <location>
        <begin position="283"/>
        <end position="306"/>
    </location>
</feature>
<organism evidence="3 4">
    <name type="scientific">Zostera marina</name>
    <name type="common">Eelgrass</name>
    <dbReference type="NCBI Taxonomy" id="29655"/>
    <lineage>
        <taxon>Eukaryota</taxon>
        <taxon>Viridiplantae</taxon>
        <taxon>Streptophyta</taxon>
        <taxon>Embryophyta</taxon>
        <taxon>Tracheophyta</taxon>
        <taxon>Spermatophyta</taxon>
        <taxon>Magnoliopsida</taxon>
        <taxon>Liliopsida</taxon>
        <taxon>Zosteraceae</taxon>
        <taxon>Zostera</taxon>
    </lineage>
</organism>
<dbReference type="InterPro" id="IPR040283">
    <property type="entry name" value="DDB_G0292058-like"/>
</dbReference>
<keyword evidence="1" id="KW-0812">Transmembrane</keyword>
<evidence type="ECO:0000256" key="2">
    <source>
        <dbReference type="SAM" id="SignalP"/>
    </source>
</evidence>
<protein>
    <submittedName>
        <fullName evidence="3">Uncharacterized protein</fullName>
    </submittedName>
</protein>
<comment type="caution">
    <text evidence="3">The sequence shown here is derived from an EMBL/GenBank/DDBJ whole genome shotgun (WGS) entry which is preliminary data.</text>
</comment>
<dbReference type="PANTHER" id="PTHR31414">
    <property type="entry name" value="TRANSMEMBRANE PROTEIN DDB_G0292058"/>
    <property type="match status" value="1"/>
</dbReference>
<evidence type="ECO:0000313" key="4">
    <source>
        <dbReference type="Proteomes" id="UP000036987"/>
    </source>
</evidence>
<gene>
    <name evidence="3" type="ORF">ZOSMA_15G00190</name>
</gene>
<accession>A0A0K9PWS9</accession>
<proteinExistence type="predicted"/>
<keyword evidence="1" id="KW-0472">Membrane</keyword>